<dbReference type="GO" id="GO:0043190">
    <property type="term" value="C:ATP-binding cassette (ABC) transporter complex"/>
    <property type="evidence" value="ECO:0007669"/>
    <property type="project" value="InterPro"/>
</dbReference>
<keyword evidence="3" id="KW-0813">Transport</keyword>
<dbReference type="Pfam" id="PF00496">
    <property type="entry name" value="SBP_bac_5"/>
    <property type="match status" value="1"/>
</dbReference>
<dbReference type="RefSeq" id="WP_154425140.1">
    <property type="nucleotide sequence ID" value="NZ_VUNN01000007.1"/>
</dbReference>
<comment type="subcellular location">
    <subcellularLocation>
        <location evidence="1">Cell envelope</location>
    </subcellularLocation>
</comment>
<keyword evidence="4 5" id="KW-0732">Signal</keyword>
<feature type="signal peptide" evidence="5">
    <location>
        <begin position="1"/>
        <end position="18"/>
    </location>
</feature>
<comment type="similarity">
    <text evidence="2">Belongs to the bacterial solute-binding protein 5 family.</text>
</comment>
<dbReference type="SUPFAM" id="SSF53850">
    <property type="entry name" value="Periplasmic binding protein-like II"/>
    <property type="match status" value="1"/>
</dbReference>
<dbReference type="InterPro" id="IPR000914">
    <property type="entry name" value="SBP_5_dom"/>
</dbReference>
<evidence type="ECO:0000256" key="4">
    <source>
        <dbReference type="ARBA" id="ARBA00022729"/>
    </source>
</evidence>
<reference evidence="7 8" key="1">
    <citation type="submission" date="2019-08" db="EMBL/GenBank/DDBJ databases">
        <title>In-depth cultivation of the pig gut microbiome towards novel bacterial diversity and tailored functional studies.</title>
        <authorList>
            <person name="Wylensek D."/>
            <person name="Hitch T.C.A."/>
            <person name="Clavel T."/>
        </authorList>
    </citation>
    <scope>NUCLEOTIDE SEQUENCE [LARGE SCALE GENOMIC DNA]</scope>
    <source>
        <strain evidence="7 8">NM-380-WT-3C1</strain>
    </source>
</reference>
<dbReference type="PIRSF" id="PIRSF002741">
    <property type="entry name" value="MppA"/>
    <property type="match status" value="1"/>
</dbReference>
<evidence type="ECO:0000256" key="5">
    <source>
        <dbReference type="SAM" id="SignalP"/>
    </source>
</evidence>
<dbReference type="CDD" id="cd00995">
    <property type="entry name" value="PBP2_NikA_DppA_OppA_like"/>
    <property type="match status" value="1"/>
</dbReference>
<keyword evidence="8" id="KW-1185">Reference proteome</keyword>
<evidence type="ECO:0000259" key="6">
    <source>
        <dbReference type="Pfam" id="PF00496"/>
    </source>
</evidence>
<evidence type="ECO:0000256" key="1">
    <source>
        <dbReference type="ARBA" id="ARBA00004196"/>
    </source>
</evidence>
<proteinExistence type="inferred from homology"/>
<dbReference type="Proteomes" id="UP000460549">
    <property type="component" value="Unassembled WGS sequence"/>
</dbReference>
<dbReference type="EMBL" id="VUNN01000007">
    <property type="protein sequence ID" value="MSU06165.1"/>
    <property type="molecule type" value="Genomic_DNA"/>
</dbReference>
<dbReference type="GO" id="GO:1904680">
    <property type="term" value="F:peptide transmembrane transporter activity"/>
    <property type="evidence" value="ECO:0007669"/>
    <property type="project" value="TreeGrafter"/>
</dbReference>
<feature type="chain" id="PRO_5031014018" evidence="5">
    <location>
        <begin position="19"/>
        <end position="529"/>
    </location>
</feature>
<dbReference type="InterPro" id="IPR030678">
    <property type="entry name" value="Peptide/Ni-bd"/>
</dbReference>
<evidence type="ECO:0000313" key="8">
    <source>
        <dbReference type="Proteomes" id="UP000460549"/>
    </source>
</evidence>
<dbReference type="GO" id="GO:0030288">
    <property type="term" value="C:outer membrane-bounded periplasmic space"/>
    <property type="evidence" value="ECO:0007669"/>
    <property type="project" value="UniProtKB-ARBA"/>
</dbReference>
<dbReference type="Gene3D" id="3.10.105.10">
    <property type="entry name" value="Dipeptide-binding Protein, Domain 3"/>
    <property type="match status" value="1"/>
</dbReference>
<organism evidence="7 8">
    <name type="scientific">Bullifex porci</name>
    <dbReference type="NCBI Taxonomy" id="2606638"/>
    <lineage>
        <taxon>Bacteria</taxon>
        <taxon>Pseudomonadati</taxon>
        <taxon>Spirochaetota</taxon>
        <taxon>Spirochaetia</taxon>
        <taxon>Spirochaetales</taxon>
        <taxon>Spirochaetaceae</taxon>
        <taxon>Bullifex</taxon>
    </lineage>
</organism>
<dbReference type="Gene3D" id="3.40.190.10">
    <property type="entry name" value="Periplasmic binding protein-like II"/>
    <property type="match status" value="1"/>
</dbReference>
<gene>
    <name evidence="7" type="ORF">FYJ80_05160</name>
</gene>
<sequence length="529" mass="59057">MKKLLLFILFINLISVSASPVKESAENVIHVGTTALIEKAEYGEYNYDMLSSAVSELPLIYKDSVGVYHPLVASFSSTDPAIWSFTIQEGMTWSDGVKVTARDILYTLIYEDENGSANLVDQRDSKGNVTKSKYVAYELSDDEMTITLTLRNANVRELSNMTSFRIVPEHLYSDGEITLSDKRTTCGPYVLSKFDKAALIIEFTPNIYYPEKGELDKVCYHLFSNEDTMYMALLNGDIAFTAIYNSGVSSAYLDILAQSESLSIISEEYENVPLALSFNVQKISSKELRNAISYALDYEELSKYIGGVNAKVANRGFVPSSTVGYVETPKLTRDLAKADELMKMAGYEKLNGYYTKDNKILELTLTYRLDKSIQYSGAELIKNQLEEFGIKVKLDGLDSASYNAKTSNKFSDNNISFELALFGYTANGMGMGAGLGTIYVDKNHSVQGGCQVDDDVFKAALVKLESARNIDEYYEGAKLMQQYYQEYIPFISLYHDGISYAVSNKYSGYVVDSNFGINNVNTFLALKRN</sequence>
<evidence type="ECO:0000256" key="3">
    <source>
        <dbReference type="ARBA" id="ARBA00022448"/>
    </source>
</evidence>
<protein>
    <submittedName>
        <fullName evidence="7">ABC transporter substrate-binding protein</fullName>
    </submittedName>
</protein>
<evidence type="ECO:0000313" key="7">
    <source>
        <dbReference type="EMBL" id="MSU06165.1"/>
    </source>
</evidence>
<dbReference type="InterPro" id="IPR039424">
    <property type="entry name" value="SBP_5"/>
</dbReference>
<dbReference type="GO" id="GO:0015833">
    <property type="term" value="P:peptide transport"/>
    <property type="evidence" value="ECO:0007669"/>
    <property type="project" value="TreeGrafter"/>
</dbReference>
<evidence type="ECO:0000256" key="2">
    <source>
        <dbReference type="ARBA" id="ARBA00005695"/>
    </source>
</evidence>
<dbReference type="PANTHER" id="PTHR30290:SF10">
    <property type="entry name" value="PERIPLASMIC OLIGOPEPTIDE-BINDING PROTEIN-RELATED"/>
    <property type="match status" value="1"/>
</dbReference>
<accession>A0A7X2PC34</accession>
<name>A0A7X2PC34_9SPIO</name>
<comment type="caution">
    <text evidence="7">The sequence shown here is derived from an EMBL/GenBank/DDBJ whole genome shotgun (WGS) entry which is preliminary data.</text>
</comment>
<dbReference type="AlphaFoldDB" id="A0A7X2PC34"/>
<feature type="domain" description="Solute-binding protein family 5" evidence="6">
    <location>
        <begin position="73"/>
        <end position="428"/>
    </location>
</feature>
<dbReference type="PANTHER" id="PTHR30290">
    <property type="entry name" value="PERIPLASMIC BINDING COMPONENT OF ABC TRANSPORTER"/>
    <property type="match status" value="1"/>
</dbReference>